<keyword evidence="3" id="KW-1185">Reference proteome</keyword>
<accession>A0ABQ0AUD9</accession>
<feature type="transmembrane region" description="Helical" evidence="1">
    <location>
        <begin position="21"/>
        <end position="45"/>
    </location>
</feature>
<evidence type="ECO:0008006" key="4">
    <source>
        <dbReference type="Google" id="ProtNLM"/>
    </source>
</evidence>
<evidence type="ECO:0000313" key="2">
    <source>
        <dbReference type="EMBL" id="GAA6267640.1"/>
    </source>
</evidence>
<protein>
    <recommendedName>
        <fullName evidence="4">DUF2178 domain-containing protein</fullName>
    </recommendedName>
</protein>
<proteinExistence type="predicted"/>
<evidence type="ECO:0000313" key="3">
    <source>
        <dbReference type="Proteomes" id="UP001600894"/>
    </source>
</evidence>
<comment type="caution">
    <text evidence="2">The sequence shown here is derived from an EMBL/GenBank/DDBJ whole genome shotgun (WGS) entry which is preliminary data.</text>
</comment>
<feature type="transmembrane region" description="Helical" evidence="1">
    <location>
        <begin position="113"/>
        <end position="134"/>
    </location>
</feature>
<evidence type="ECO:0000256" key="1">
    <source>
        <dbReference type="SAM" id="Phobius"/>
    </source>
</evidence>
<feature type="transmembrane region" description="Helical" evidence="1">
    <location>
        <begin position="140"/>
        <end position="160"/>
    </location>
</feature>
<name>A0ABQ0AUD9_9FIRM</name>
<dbReference type="Proteomes" id="UP001600894">
    <property type="component" value="Unassembled WGS sequence"/>
</dbReference>
<reference evidence="2 3" key="1">
    <citation type="submission" date="2024-04" db="EMBL/GenBank/DDBJ databases">
        <title>Defined microbial consortia suppress multidrug-resistant proinflammatory Enterobacteriaceae via ecological control.</title>
        <authorList>
            <person name="Furuichi M."/>
            <person name="Kawaguchi T."/>
            <person name="Pust M."/>
            <person name="Yasuma K."/>
            <person name="Plichta D."/>
            <person name="Hasegawa N."/>
            <person name="Ohya T."/>
            <person name="Bhattarai S."/>
            <person name="Sasajima S."/>
            <person name="Aoto Y."/>
            <person name="Tuganbaev T."/>
            <person name="Yaginuma M."/>
            <person name="Ueda M."/>
            <person name="Okahashi N."/>
            <person name="Amafuji K."/>
            <person name="Kiridooshi Y."/>
            <person name="Sugita K."/>
            <person name="Strazar M."/>
            <person name="Skelly A."/>
            <person name="Suda W."/>
            <person name="Hattori M."/>
            <person name="Nakamoto N."/>
            <person name="Caballero S."/>
            <person name="Norman J."/>
            <person name="Olle B."/>
            <person name="Tanoue T."/>
            <person name="Arita M."/>
            <person name="Bucci V."/>
            <person name="Atarashi K."/>
            <person name="Xavier R."/>
            <person name="Honda K."/>
        </authorList>
    </citation>
    <scope>NUCLEOTIDE SEQUENCE [LARGE SCALE GENOMIC DNA]</scope>
    <source>
        <strain evidence="3">f13</strain>
    </source>
</reference>
<keyword evidence="1" id="KW-0812">Transmembrane</keyword>
<keyword evidence="1" id="KW-1133">Transmembrane helix</keyword>
<sequence length="164" mass="18171">MEMNNNSANRSCDPFIRRCRLRIGAGILAVLLGAAASGTAMAGIYEAFPLLCPEPQARSFLFCFYQGTGIGLILAGILQIVRNRSFLKNPERMKKRKVWEMDERVRTIGTRSWAYAGYSLFLLLYAGILVSGFVSITAVRLLLCVMAAFAALLGIWRVILGQKM</sequence>
<feature type="transmembrane region" description="Helical" evidence="1">
    <location>
        <begin position="57"/>
        <end position="78"/>
    </location>
</feature>
<dbReference type="EMBL" id="BAABXL010000001">
    <property type="protein sequence ID" value="GAA6267640.1"/>
    <property type="molecule type" value="Genomic_DNA"/>
</dbReference>
<keyword evidence="1" id="KW-0472">Membrane</keyword>
<gene>
    <name evidence="2" type="ORF">F130042H8_07000</name>
</gene>
<dbReference type="RefSeq" id="WP_178302451.1">
    <property type="nucleotide sequence ID" value="NZ_BAABXL010000001.1"/>
</dbReference>
<organism evidence="2 3">
    <name type="scientific">Enterocloster alcoholdehydrogenati</name>
    <dbReference type="NCBI Taxonomy" id="2547410"/>
    <lineage>
        <taxon>Bacteria</taxon>
        <taxon>Bacillati</taxon>
        <taxon>Bacillota</taxon>
        <taxon>Clostridia</taxon>
        <taxon>Lachnospirales</taxon>
        <taxon>Lachnospiraceae</taxon>
        <taxon>Enterocloster</taxon>
    </lineage>
</organism>